<dbReference type="InterPro" id="IPR027267">
    <property type="entry name" value="AH/BAR_dom_sf"/>
</dbReference>
<gene>
    <name evidence="8" type="ORF">HGRIS_007253</name>
</gene>
<dbReference type="Gene3D" id="2.30.30.40">
    <property type="entry name" value="SH3 Domains"/>
    <property type="match status" value="1"/>
</dbReference>
<evidence type="ECO:0000313" key="9">
    <source>
        <dbReference type="Proteomes" id="UP001556367"/>
    </source>
</evidence>
<feature type="compositionally biased region" description="Polar residues" evidence="6">
    <location>
        <begin position="214"/>
        <end position="243"/>
    </location>
</feature>
<dbReference type="PANTHER" id="PTHR23065">
    <property type="entry name" value="PROLINE-SERINE-THREONINE PHOSPHATASE INTERACTING PROTEIN 1"/>
    <property type="match status" value="1"/>
</dbReference>
<dbReference type="Gene3D" id="1.20.1270.60">
    <property type="entry name" value="Arfaptin homology (AH) domain/BAR domain"/>
    <property type="match status" value="1"/>
</dbReference>
<evidence type="ECO:0000259" key="7">
    <source>
        <dbReference type="PROSITE" id="PS50002"/>
    </source>
</evidence>
<organism evidence="8 9">
    <name type="scientific">Hohenbuehelia grisea</name>
    <dbReference type="NCBI Taxonomy" id="104357"/>
    <lineage>
        <taxon>Eukaryota</taxon>
        <taxon>Fungi</taxon>
        <taxon>Dikarya</taxon>
        <taxon>Basidiomycota</taxon>
        <taxon>Agaricomycotina</taxon>
        <taxon>Agaricomycetes</taxon>
        <taxon>Agaricomycetidae</taxon>
        <taxon>Agaricales</taxon>
        <taxon>Pleurotineae</taxon>
        <taxon>Pleurotaceae</taxon>
        <taxon>Hohenbuehelia</taxon>
    </lineage>
</organism>
<dbReference type="Pfam" id="PF00018">
    <property type="entry name" value="SH3_1"/>
    <property type="match status" value="1"/>
</dbReference>
<evidence type="ECO:0000256" key="5">
    <source>
        <dbReference type="PROSITE-ProRule" id="PRU00192"/>
    </source>
</evidence>
<dbReference type="PRINTS" id="PR00452">
    <property type="entry name" value="SH3DOMAIN"/>
</dbReference>
<dbReference type="InterPro" id="IPR036028">
    <property type="entry name" value="SH3-like_dom_sf"/>
</dbReference>
<dbReference type="Proteomes" id="UP001556367">
    <property type="component" value="Unassembled WGS sequence"/>
</dbReference>
<feature type="region of interest" description="Disordered" evidence="6">
    <location>
        <begin position="156"/>
        <end position="190"/>
    </location>
</feature>
<name>A0ABR3JBU0_9AGAR</name>
<evidence type="ECO:0000313" key="8">
    <source>
        <dbReference type="EMBL" id="KAL0953052.1"/>
    </source>
</evidence>
<comment type="subcellular location">
    <subcellularLocation>
        <location evidence="1">Cytoplasm</location>
    </subcellularLocation>
</comment>
<feature type="region of interest" description="Disordered" evidence="6">
    <location>
        <begin position="205"/>
        <end position="244"/>
    </location>
</feature>
<accession>A0ABR3JBU0</accession>
<dbReference type="SUPFAM" id="SSF50044">
    <property type="entry name" value="SH3-domain"/>
    <property type="match status" value="1"/>
</dbReference>
<protein>
    <recommendedName>
        <fullName evidence="7">SH3 domain-containing protein</fullName>
    </recommendedName>
</protein>
<evidence type="ECO:0000256" key="6">
    <source>
        <dbReference type="SAM" id="MobiDB-lite"/>
    </source>
</evidence>
<dbReference type="SMART" id="SM00326">
    <property type="entry name" value="SH3"/>
    <property type="match status" value="1"/>
</dbReference>
<dbReference type="SUPFAM" id="SSF103657">
    <property type="entry name" value="BAR/IMD domain-like"/>
    <property type="match status" value="1"/>
</dbReference>
<reference evidence="9" key="1">
    <citation type="submission" date="2024-06" db="EMBL/GenBank/DDBJ databases">
        <title>Multi-omics analyses provide insights into the biosynthesis of the anticancer antibiotic pleurotin in Hohenbuehelia grisea.</title>
        <authorList>
            <person name="Weaver J.A."/>
            <person name="Alberti F."/>
        </authorList>
    </citation>
    <scope>NUCLEOTIDE SEQUENCE [LARGE SCALE GENOMIC DNA]</scope>
    <source>
        <strain evidence="9">T-177</strain>
    </source>
</reference>
<proteinExistence type="predicted"/>
<keyword evidence="3" id="KW-0963">Cytoplasm</keyword>
<dbReference type="PROSITE" id="PS50002">
    <property type="entry name" value="SH3"/>
    <property type="match status" value="1"/>
</dbReference>
<keyword evidence="4" id="KW-0597">Phosphoprotein</keyword>
<keyword evidence="9" id="KW-1185">Reference proteome</keyword>
<keyword evidence="2 5" id="KW-0728">SH3 domain</keyword>
<evidence type="ECO:0000256" key="3">
    <source>
        <dbReference type="ARBA" id="ARBA00022490"/>
    </source>
</evidence>
<evidence type="ECO:0000256" key="4">
    <source>
        <dbReference type="ARBA" id="ARBA00022553"/>
    </source>
</evidence>
<sequence length="396" mass="44490">MRFAAKVAQENRVNEAREKYAAELLRISSCSRQLGQRSRNNGGPEGRLLQQQLLSAQQAAKRNELEFFGLSASLNDLASRWDHDWRDFCRQCQDLERRRMEFMQENIFAFANAFSSHYVTDDESCETLRVTLEHLRPDQQIESFVAQYSSDSASQDLITPFPYDEATPTIPNSATLPDHSPRSQDVPRYQSSESLLNLAEDEKQRLAAEVSRGVSGNPTSNPQSNSAELSADSPSTEAWQNQDPPEYQRFESDRLSMLTLDLVAPGFSTPQIYAPSNLGSIQGGRSDLGVLRSLEFAQSNSMPTAGDIFAQKGQDQNQSLPRPPTQTSSQNESVLFHVQALYDYTADTDQEFGFKKGDIIAVTTTPDHGWWTGQLLDAERRVPGRDVFPSNYVRLF</sequence>
<comment type="caution">
    <text evidence="8">The sequence shown here is derived from an EMBL/GenBank/DDBJ whole genome shotgun (WGS) entry which is preliminary data.</text>
</comment>
<dbReference type="CDD" id="cd00174">
    <property type="entry name" value="SH3"/>
    <property type="match status" value="1"/>
</dbReference>
<dbReference type="InterPro" id="IPR001452">
    <property type="entry name" value="SH3_domain"/>
</dbReference>
<evidence type="ECO:0000256" key="1">
    <source>
        <dbReference type="ARBA" id="ARBA00004496"/>
    </source>
</evidence>
<dbReference type="EMBL" id="JASNQZ010000010">
    <property type="protein sequence ID" value="KAL0953052.1"/>
    <property type="molecule type" value="Genomic_DNA"/>
</dbReference>
<feature type="domain" description="SH3" evidence="7">
    <location>
        <begin position="333"/>
        <end position="396"/>
    </location>
</feature>
<evidence type="ECO:0000256" key="2">
    <source>
        <dbReference type="ARBA" id="ARBA00022443"/>
    </source>
</evidence>
<dbReference type="PANTHER" id="PTHR23065:SF7">
    <property type="entry name" value="NOSTRIN, ISOFORM H"/>
    <property type="match status" value="1"/>
</dbReference>